<evidence type="ECO:0000313" key="8">
    <source>
        <dbReference type="EMBL" id="TFH68980.1"/>
    </source>
</evidence>
<keyword evidence="9" id="KW-1185">Reference proteome</keyword>
<evidence type="ECO:0000256" key="1">
    <source>
        <dbReference type="ARBA" id="ARBA00004781"/>
    </source>
</evidence>
<dbReference type="PANTHER" id="PTHR10491:SF4">
    <property type="entry name" value="METHIONINE ADENOSYLTRANSFERASE 2 SUBUNIT BETA"/>
    <property type="match status" value="1"/>
</dbReference>
<dbReference type="UniPathway" id="UPA00281"/>
<accession>A0A4Y8UJU7</accession>
<evidence type="ECO:0000259" key="7">
    <source>
        <dbReference type="Pfam" id="PF04321"/>
    </source>
</evidence>
<dbReference type="Gene3D" id="3.40.50.720">
    <property type="entry name" value="NAD(P)-binding Rossmann-like Domain"/>
    <property type="match status" value="1"/>
</dbReference>
<evidence type="ECO:0000256" key="5">
    <source>
        <dbReference type="ARBA" id="ARBA00048200"/>
    </source>
</evidence>
<feature type="domain" description="RmlD-like substrate binding" evidence="7">
    <location>
        <begin position="1"/>
        <end position="291"/>
    </location>
</feature>
<dbReference type="Proteomes" id="UP000298133">
    <property type="component" value="Unassembled WGS sequence"/>
</dbReference>
<dbReference type="AlphaFoldDB" id="A0A4Y8UJU7"/>
<dbReference type="InterPro" id="IPR005913">
    <property type="entry name" value="dTDP_dehydrorham_reduct"/>
</dbReference>
<dbReference type="OrthoDB" id="9803892at2"/>
<evidence type="ECO:0000256" key="6">
    <source>
        <dbReference type="RuleBase" id="RU364082"/>
    </source>
</evidence>
<dbReference type="GO" id="GO:0009243">
    <property type="term" value="P:O antigen biosynthetic process"/>
    <property type="evidence" value="ECO:0007669"/>
    <property type="project" value="UniProtKB-UniPathway"/>
</dbReference>
<sequence>MTVLVTGANGQLGRSVCERLSAVDRAHVALDSRQLDIGDDAAVAAQIKTAQYSAIINCAAYTAVDRAESEPAAAYRVNRDGAGNLAAAAKQAGIPLLHVSTDYVFDGSKQGAYTPQDITRPLGVYGASKLAGEQAIAASGCRYLIVRTAWVFSEHGNNFVKTMLRLGAERDQLSVVADQFGSPTYAGDLAAVLVAAAEKMSESGCAELDNQIYHYGGTPSCSWHQLAQSLFAEAVASGLLARAPQLTPISTAEYPTAAARPANSVLDSGAVAEALGLPASNWQSVLAHCSARIIGAGQ</sequence>
<dbReference type="UniPathway" id="UPA00124"/>
<comment type="similarity">
    <text evidence="2 6">Belongs to the dTDP-4-dehydrorhamnose reductase family.</text>
</comment>
<dbReference type="NCBIfam" id="TIGR01214">
    <property type="entry name" value="rmlD"/>
    <property type="match status" value="1"/>
</dbReference>
<comment type="caution">
    <text evidence="8">The sequence shown here is derived from an EMBL/GenBank/DDBJ whole genome shotgun (WGS) entry which is preliminary data.</text>
</comment>
<dbReference type="GO" id="GO:0019305">
    <property type="term" value="P:dTDP-rhamnose biosynthetic process"/>
    <property type="evidence" value="ECO:0007669"/>
    <property type="project" value="UniProtKB-UniPathway"/>
</dbReference>
<name>A0A4Y8UJU7_9GAMM</name>
<evidence type="ECO:0000256" key="4">
    <source>
        <dbReference type="ARBA" id="ARBA00017099"/>
    </source>
</evidence>
<evidence type="ECO:0000256" key="2">
    <source>
        <dbReference type="ARBA" id="ARBA00010944"/>
    </source>
</evidence>
<dbReference type="Gene3D" id="3.90.25.10">
    <property type="entry name" value="UDP-galactose 4-epimerase, domain 1"/>
    <property type="match status" value="1"/>
</dbReference>
<dbReference type="SUPFAM" id="SSF51735">
    <property type="entry name" value="NAD(P)-binding Rossmann-fold domains"/>
    <property type="match status" value="1"/>
</dbReference>
<keyword evidence="6 8" id="KW-0560">Oxidoreductase</keyword>
<gene>
    <name evidence="8" type="primary">rfbD</name>
    <name evidence="8" type="ORF">E3W66_03280</name>
</gene>
<dbReference type="InterPro" id="IPR036291">
    <property type="entry name" value="NAD(P)-bd_dom_sf"/>
</dbReference>
<dbReference type="CDD" id="cd05254">
    <property type="entry name" value="dTDP_HR_like_SDR_e"/>
    <property type="match status" value="1"/>
</dbReference>
<comment type="catalytic activity">
    <reaction evidence="5 6">
        <text>dTDP-beta-L-rhamnose + NADP(+) = dTDP-4-dehydro-beta-L-rhamnose + NADPH + H(+)</text>
        <dbReference type="Rhea" id="RHEA:21796"/>
        <dbReference type="ChEBI" id="CHEBI:15378"/>
        <dbReference type="ChEBI" id="CHEBI:57510"/>
        <dbReference type="ChEBI" id="CHEBI:57783"/>
        <dbReference type="ChEBI" id="CHEBI:58349"/>
        <dbReference type="ChEBI" id="CHEBI:62830"/>
        <dbReference type="EC" id="1.1.1.133"/>
    </reaction>
</comment>
<protein>
    <recommendedName>
        <fullName evidence="4 6">dTDP-4-dehydrorhamnose reductase</fullName>
        <ecNumber evidence="3 6">1.1.1.133</ecNumber>
    </recommendedName>
</protein>
<comment type="function">
    <text evidence="6">Catalyzes the reduction of dTDP-6-deoxy-L-lyxo-4-hexulose to yield dTDP-L-rhamnose.</text>
</comment>
<evidence type="ECO:0000256" key="3">
    <source>
        <dbReference type="ARBA" id="ARBA00012929"/>
    </source>
</evidence>
<proteinExistence type="inferred from homology"/>
<comment type="pathway">
    <text evidence="1 6">Carbohydrate biosynthesis; dTDP-L-rhamnose biosynthesis.</text>
</comment>
<dbReference type="PANTHER" id="PTHR10491">
    <property type="entry name" value="DTDP-4-DEHYDRORHAMNOSE REDUCTASE"/>
    <property type="match status" value="1"/>
</dbReference>
<reference evidence="8 9" key="1">
    <citation type="submission" date="2019-03" db="EMBL/GenBank/DDBJ databases">
        <title>Draft genome of Gammaproteobacteria bacterium LSUCC0057, a member of the SAR92 clade.</title>
        <authorList>
            <person name="Lanclos V.C."/>
            <person name="Doiron C."/>
            <person name="Henson M.W."/>
            <person name="Thrash J.C."/>
        </authorList>
    </citation>
    <scope>NUCLEOTIDE SEQUENCE [LARGE SCALE GENOMIC DNA]</scope>
    <source>
        <strain evidence="8 9">LSUCC0057</strain>
    </source>
</reference>
<organism evidence="8 9">
    <name type="scientific">Gammaproteobacteria bacterium LSUCC0057</name>
    <dbReference type="NCBI Taxonomy" id="2559237"/>
    <lineage>
        <taxon>Bacteria</taxon>
        <taxon>Pseudomonadati</taxon>
        <taxon>Pseudomonadota</taxon>
        <taxon>Gammaproteobacteria</taxon>
        <taxon>Cellvibrionales</taxon>
        <taxon>Porticoccaceae</taxon>
        <taxon>SAR92 clade</taxon>
    </lineage>
</organism>
<comment type="cofactor">
    <cofactor evidence="6">
        <name>Mg(2+)</name>
        <dbReference type="ChEBI" id="CHEBI:18420"/>
    </cofactor>
    <text evidence="6">Binds 1 Mg(2+) ion per monomer.</text>
</comment>
<dbReference type="EMBL" id="SPIA01000001">
    <property type="protein sequence ID" value="TFH68980.1"/>
    <property type="molecule type" value="Genomic_DNA"/>
</dbReference>
<dbReference type="GO" id="GO:0008831">
    <property type="term" value="F:dTDP-4-dehydrorhamnose reductase activity"/>
    <property type="evidence" value="ECO:0007669"/>
    <property type="project" value="UniProtKB-EC"/>
</dbReference>
<dbReference type="InterPro" id="IPR029903">
    <property type="entry name" value="RmlD-like-bd"/>
</dbReference>
<dbReference type="EC" id="1.1.1.133" evidence="3 6"/>
<evidence type="ECO:0000313" key="9">
    <source>
        <dbReference type="Proteomes" id="UP000298133"/>
    </source>
</evidence>
<dbReference type="Pfam" id="PF04321">
    <property type="entry name" value="RmlD_sub_bind"/>
    <property type="match status" value="1"/>
</dbReference>
<keyword evidence="6" id="KW-0521">NADP</keyword>